<protein>
    <submittedName>
        <fullName evidence="1">Sce7726 family protein</fullName>
    </submittedName>
</protein>
<evidence type="ECO:0000313" key="1">
    <source>
        <dbReference type="EMBL" id="NEN78069.1"/>
    </source>
</evidence>
<dbReference type="InterPro" id="IPR047729">
    <property type="entry name" value="Sce7726-like"/>
</dbReference>
<keyword evidence="2" id="KW-1185">Reference proteome</keyword>
<evidence type="ECO:0000313" key="2">
    <source>
        <dbReference type="Proteomes" id="UP000468687"/>
    </source>
</evidence>
<dbReference type="RefSeq" id="WP_163771453.1">
    <property type="nucleotide sequence ID" value="NZ_JAAGXA010000004.1"/>
</dbReference>
<dbReference type="AlphaFoldDB" id="A0A6P0HH76"/>
<name>A0A6P0HH76_9ACTN</name>
<proteinExistence type="predicted"/>
<sequence length="290" mass="32944">MNGYSSANAVAIAMLSARVIRSAMSRDQKTLLVARRAVEDLVEAGFLKDDRTVRSGIWACDRWLRRNYRGDVVYRRAVLAKFRQPDLKLLIPEFRVGQSVVDYLFVGKDAHAVEIKSDLDGYGRLPAQLRSYGKVAPLISLVATPRVMNRVMSEPAFNHVGLLTLDDDLSLVEVREATYAAESLDVSTMMRSLRRAEYTQILKDSGRELPDLPNTRIFAAALDSSVELVREDYYRAFAGQLSRRRTNMSRTELRRFPAPLRPALVSLDPERTEMARLRIWLDTEVKHVLS</sequence>
<dbReference type="Proteomes" id="UP000468687">
    <property type="component" value="Unassembled WGS sequence"/>
</dbReference>
<accession>A0A6P0HH76</accession>
<organism evidence="1 2">
    <name type="scientific">Nocardioides zeae</name>
    <dbReference type="NCBI Taxonomy" id="1457234"/>
    <lineage>
        <taxon>Bacteria</taxon>
        <taxon>Bacillati</taxon>
        <taxon>Actinomycetota</taxon>
        <taxon>Actinomycetes</taxon>
        <taxon>Propionibacteriales</taxon>
        <taxon>Nocardioidaceae</taxon>
        <taxon>Nocardioides</taxon>
    </lineage>
</organism>
<dbReference type="NCBIfam" id="NF033832">
    <property type="entry name" value="sce7726_fam"/>
    <property type="match status" value="1"/>
</dbReference>
<gene>
    <name evidence="1" type="ORF">G3T38_07245</name>
</gene>
<reference evidence="1 2" key="1">
    <citation type="journal article" date="2014" name="Int. J. Syst. Evol. Microbiol.">
        <title>Nocardioides zeae sp. nov., isolated from the stem of Zea mays.</title>
        <authorList>
            <person name="Glaeser S.P."/>
            <person name="McInroy J.A."/>
            <person name="Busse H.J."/>
            <person name="Kampfer P."/>
        </authorList>
    </citation>
    <scope>NUCLEOTIDE SEQUENCE [LARGE SCALE GENOMIC DNA]</scope>
    <source>
        <strain evidence="1 2">JCM 30728</strain>
    </source>
</reference>
<comment type="caution">
    <text evidence="1">The sequence shown here is derived from an EMBL/GenBank/DDBJ whole genome shotgun (WGS) entry which is preliminary data.</text>
</comment>
<dbReference type="EMBL" id="JAAGXA010000004">
    <property type="protein sequence ID" value="NEN78069.1"/>
    <property type="molecule type" value="Genomic_DNA"/>
</dbReference>